<keyword evidence="4 6" id="KW-0732">Signal</keyword>
<evidence type="ECO:0000313" key="7">
    <source>
        <dbReference type="EMBL" id="MDE1461753.1"/>
    </source>
</evidence>
<dbReference type="EMBL" id="JAPMOU010000006">
    <property type="protein sequence ID" value="MDE1461753.1"/>
    <property type="molecule type" value="Genomic_DNA"/>
</dbReference>
<dbReference type="PANTHER" id="PTHR30368:SF2">
    <property type="entry name" value="SULFATE-BINDING PROTEIN"/>
    <property type="match status" value="1"/>
</dbReference>
<comment type="caution">
    <text evidence="7">The sequence shown here is derived from an EMBL/GenBank/DDBJ whole genome shotgun (WGS) entry which is preliminary data.</text>
</comment>
<keyword evidence="8" id="KW-1185">Reference proteome</keyword>
<dbReference type="Pfam" id="PF13531">
    <property type="entry name" value="SBP_bac_11"/>
    <property type="match status" value="1"/>
</dbReference>
<comment type="subcellular location">
    <subcellularLocation>
        <location evidence="1">Periplasm</location>
    </subcellularLocation>
</comment>
<feature type="chain" id="PRO_5047098519" evidence="6">
    <location>
        <begin position="23"/>
        <end position="266"/>
    </location>
</feature>
<evidence type="ECO:0000256" key="4">
    <source>
        <dbReference type="ARBA" id="ARBA00022729"/>
    </source>
</evidence>
<evidence type="ECO:0000256" key="3">
    <source>
        <dbReference type="ARBA" id="ARBA00022448"/>
    </source>
</evidence>
<organism evidence="7 8">
    <name type="scientific">Spartinivicinus poritis</name>
    <dbReference type="NCBI Taxonomy" id="2994640"/>
    <lineage>
        <taxon>Bacteria</taxon>
        <taxon>Pseudomonadati</taxon>
        <taxon>Pseudomonadota</taxon>
        <taxon>Gammaproteobacteria</taxon>
        <taxon>Oceanospirillales</taxon>
        <taxon>Zooshikellaceae</taxon>
        <taxon>Spartinivicinus</taxon>
    </lineage>
</organism>
<feature type="signal peptide" evidence="6">
    <location>
        <begin position="1"/>
        <end position="22"/>
    </location>
</feature>
<dbReference type="Proteomes" id="UP001528823">
    <property type="component" value="Unassembled WGS sequence"/>
</dbReference>
<proteinExistence type="inferred from homology"/>
<dbReference type="PANTHER" id="PTHR30368">
    <property type="entry name" value="SULFATE-BINDING PROTEIN"/>
    <property type="match status" value="1"/>
</dbReference>
<dbReference type="SUPFAM" id="SSF53850">
    <property type="entry name" value="Periplasmic binding protein-like II"/>
    <property type="match status" value="1"/>
</dbReference>
<protein>
    <submittedName>
        <fullName evidence="7">Substrate-binding domain-containing protein</fullName>
    </submittedName>
</protein>
<evidence type="ECO:0000313" key="8">
    <source>
        <dbReference type="Proteomes" id="UP001528823"/>
    </source>
</evidence>
<evidence type="ECO:0000256" key="6">
    <source>
        <dbReference type="SAM" id="SignalP"/>
    </source>
</evidence>
<accession>A0ABT5U5W0</accession>
<dbReference type="CDD" id="cd13519">
    <property type="entry name" value="PBP2_PEB3_AcfC"/>
    <property type="match status" value="1"/>
</dbReference>
<keyword evidence="3" id="KW-0813">Transport</keyword>
<name>A0ABT5U5W0_9GAMM</name>
<evidence type="ECO:0000256" key="1">
    <source>
        <dbReference type="ARBA" id="ARBA00004418"/>
    </source>
</evidence>
<reference evidence="7 8" key="1">
    <citation type="submission" date="2022-11" db="EMBL/GenBank/DDBJ databases">
        <title>Spartinivicinus poritis sp. nov., isolated from scleractinian coral Porites lutea.</title>
        <authorList>
            <person name="Zhang G."/>
            <person name="Cai L."/>
            <person name="Wei Q."/>
        </authorList>
    </citation>
    <scope>NUCLEOTIDE SEQUENCE [LARGE SCALE GENOMIC DNA]</scope>
    <source>
        <strain evidence="7 8">A2-2</strain>
    </source>
</reference>
<comment type="similarity">
    <text evidence="2">Belongs to the prokaryotic sulfate-binding protein family.</text>
</comment>
<gene>
    <name evidence="7" type="ORF">ORQ98_07210</name>
</gene>
<sequence length="266" mass="29614">MFSIKKLTLGLSVVLSSTFVNGASLHNPKVEHQPKDGVVTVFGPGGPHTALIRAGKAFQKKTGTKVEVVFGPEYKWTERAQKSADIIFGSSEQSMTAFTENYKFFDEKDVEPIYIRPAVIIVKEGNPKKITGFKDLLKPGMKVVVTEGKGVYNTSGTVVWEDIAGRLGKLNDVKMLRANIISYEKGSGASFRAFKGKNADAWITWAHWALNHTDKTDYVEIEPERRIYRDMNIAISSKADKEATAFAEFLKSKDALKIFESEGWIK</sequence>
<dbReference type="InterPro" id="IPR005669">
    <property type="entry name" value="Thiosulph/SO4-bd"/>
</dbReference>
<evidence type="ECO:0000256" key="5">
    <source>
        <dbReference type="ARBA" id="ARBA00022764"/>
    </source>
</evidence>
<evidence type="ECO:0000256" key="2">
    <source>
        <dbReference type="ARBA" id="ARBA00006099"/>
    </source>
</evidence>
<dbReference type="Gene3D" id="3.40.190.10">
    <property type="entry name" value="Periplasmic binding protein-like II"/>
    <property type="match status" value="2"/>
</dbReference>
<dbReference type="RefSeq" id="WP_274688112.1">
    <property type="nucleotide sequence ID" value="NZ_JAPMOU010000006.1"/>
</dbReference>
<keyword evidence="5" id="KW-0574">Periplasm</keyword>